<evidence type="ECO:0000313" key="10">
    <source>
        <dbReference type="EMBL" id="GEJ57612.1"/>
    </source>
</evidence>
<feature type="region of interest" description="Disordered" evidence="8">
    <location>
        <begin position="465"/>
        <end position="500"/>
    </location>
</feature>
<keyword evidence="7" id="KW-0479">Metal-binding</keyword>
<dbReference type="InterPro" id="IPR018480">
    <property type="entry name" value="PNAcMuramoyl-5peptid_Trfase_CS"/>
</dbReference>
<feature type="transmembrane region" description="Helical" evidence="9">
    <location>
        <begin position="288"/>
        <end position="313"/>
    </location>
</feature>
<organism evidence="10 11">
    <name type="scientific">Anaeromyxobacter diazotrophicus</name>
    <dbReference type="NCBI Taxonomy" id="2590199"/>
    <lineage>
        <taxon>Bacteria</taxon>
        <taxon>Pseudomonadati</taxon>
        <taxon>Myxococcota</taxon>
        <taxon>Myxococcia</taxon>
        <taxon>Myxococcales</taxon>
        <taxon>Cystobacterineae</taxon>
        <taxon>Anaeromyxobacteraceae</taxon>
        <taxon>Anaeromyxobacter</taxon>
    </lineage>
</organism>
<dbReference type="GO" id="GO:0009103">
    <property type="term" value="P:lipopolysaccharide biosynthetic process"/>
    <property type="evidence" value="ECO:0007669"/>
    <property type="project" value="TreeGrafter"/>
</dbReference>
<comment type="caution">
    <text evidence="10">The sequence shown here is derived from an EMBL/GenBank/DDBJ whole genome shotgun (WGS) entry which is preliminary data.</text>
</comment>
<keyword evidence="2" id="KW-1003">Cell membrane</keyword>
<dbReference type="InterPro" id="IPR000715">
    <property type="entry name" value="Glycosyl_transferase_4"/>
</dbReference>
<evidence type="ECO:0000256" key="1">
    <source>
        <dbReference type="ARBA" id="ARBA00004651"/>
    </source>
</evidence>
<evidence type="ECO:0000256" key="5">
    <source>
        <dbReference type="ARBA" id="ARBA00022989"/>
    </source>
</evidence>
<dbReference type="GO" id="GO:0071555">
    <property type="term" value="P:cell wall organization"/>
    <property type="evidence" value="ECO:0007669"/>
    <property type="project" value="TreeGrafter"/>
</dbReference>
<dbReference type="GO" id="GO:0044038">
    <property type="term" value="P:cell wall macromolecule biosynthetic process"/>
    <property type="evidence" value="ECO:0007669"/>
    <property type="project" value="TreeGrafter"/>
</dbReference>
<evidence type="ECO:0000313" key="11">
    <source>
        <dbReference type="Proteomes" id="UP000503640"/>
    </source>
</evidence>
<dbReference type="PANTHER" id="PTHR22926">
    <property type="entry name" value="PHOSPHO-N-ACETYLMURAMOYL-PENTAPEPTIDE-TRANSFERASE"/>
    <property type="match status" value="1"/>
</dbReference>
<feature type="transmembrane region" description="Helical" evidence="9">
    <location>
        <begin position="246"/>
        <end position="267"/>
    </location>
</feature>
<dbReference type="AlphaFoldDB" id="A0A7I9VMI2"/>
<proteinExistence type="predicted"/>
<dbReference type="PANTHER" id="PTHR22926:SF3">
    <property type="entry name" value="UNDECAPRENYL-PHOSPHATE ALPHA-N-ACETYLGLUCOSAMINYL 1-PHOSPHATE TRANSFERASE"/>
    <property type="match status" value="1"/>
</dbReference>
<comment type="cofactor">
    <cofactor evidence="7">
        <name>Mg(2+)</name>
        <dbReference type="ChEBI" id="CHEBI:18420"/>
    </cofactor>
</comment>
<evidence type="ECO:0000256" key="7">
    <source>
        <dbReference type="PIRSR" id="PIRSR600715-1"/>
    </source>
</evidence>
<dbReference type="PROSITE" id="PS01348">
    <property type="entry name" value="MRAY_2"/>
    <property type="match status" value="1"/>
</dbReference>
<sequence length="500" mass="51857">MLPIALVLALSWVISLAATALVRRAALALGVVDSAQSSRKIHHRSVPRLGGLGIVCGIYGALALGLLFPSIRATLAGDGQRIGALAIGALAVAAVGLCDDLRDVRARTKLLVQFAAAALLYASGFRIDHVDFPFGADILLGPLSLPVTLLWIAGLSNALNLIDGLDGLAGGVAVAAALATLFIGVGQGPDLAGMLVAAATVGGVMGFLAYNVVPASIFMGDSGSLFLGVLLGALAIRPHARGSGGILLVAMGVVLALPIADTALAILRRVARGSPAFSADREHLHHRLIDAGLSHGQAVLVLWTAAALLAAAGVHLASGMHGRTLTLAVVLVTGALLLHRLGMFTFTRADQSARRRDNRELYDAVRVASRRLRVASHLAEVREELSRAGAALQVRSLRLRTNAETPPLGVSAGELGARTRFVLDASRPELGALEVAWSDLRSGRDRDAEIAFELLSRDVATALRRIRSAQPPEPRLAPGAGRPWRAKSPGSDPVGPASPP</sequence>
<feature type="transmembrane region" description="Helical" evidence="9">
    <location>
        <begin position="80"/>
        <end position="98"/>
    </location>
</feature>
<evidence type="ECO:0000256" key="6">
    <source>
        <dbReference type="ARBA" id="ARBA00023136"/>
    </source>
</evidence>
<keyword evidence="6 9" id="KW-0472">Membrane</keyword>
<dbReference type="GO" id="GO:0016780">
    <property type="term" value="F:phosphotransferase activity, for other substituted phosphate groups"/>
    <property type="evidence" value="ECO:0007669"/>
    <property type="project" value="InterPro"/>
</dbReference>
<keyword evidence="4 9" id="KW-0812">Transmembrane</keyword>
<evidence type="ECO:0000256" key="4">
    <source>
        <dbReference type="ARBA" id="ARBA00022692"/>
    </source>
</evidence>
<evidence type="ECO:0000256" key="2">
    <source>
        <dbReference type="ARBA" id="ARBA00022475"/>
    </source>
</evidence>
<gene>
    <name evidence="10" type="ORF">AMYX_23530</name>
</gene>
<reference evidence="11" key="1">
    <citation type="journal article" date="2020" name="Appl. Environ. Microbiol.">
        <title>Diazotrophic Anaeromyxobacter Isolates from Soils.</title>
        <authorList>
            <person name="Masuda Y."/>
            <person name="Yamanaka H."/>
            <person name="Xu Z.X."/>
            <person name="Shiratori Y."/>
            <person name="Aono T."/>
            <person name="Amachi S."/>
            <person name="Senoo K."/>
            <person name="Itoh H."/>
        </authorList>
    </citation>
    <scope>NUCLEOTIDE SEQUENCE [LARGE SCALE GENOMIC DNA]</scope>
    <source>
        <strain evidence="11">R267</strain>
    </source>
</reference>
<dbReference type="Pfam" id="PF00953">
    <property type="entry name" value="Glycos_transf_4"/>
    <property type="match status" value="1"/>
</dbReference>
<feature type="binding site" evidence="7">
    <location>
        <position position="221"/>
    </location>
    <ligand>
        <name>Mg(2+)</name>
        <dbReference type="ChEBI" id="CHEBI:18420"/>
    </ligand>
</feature>
<dbReference type="GO" id="GO:0046872">
    <property type="term" value="F:metal ion binding"/>
    <property type="evidence" value="ECO:0007669"/>
    <property type="project" value="UniProtKB-KW"/>
</dbReference>
<dbReference type="Proteomes" id="UP000503640">
    <property type="component" value="Unassembled WGS sequence"/>
</dbReference>
<evidence type="ECO:0000256" key="9">
    <source>
        <dbReference type="SAM" id="Phobius"/>
    </source>
</evidence>
<evidence type="ECO:0000256" key="3">
    <source>
        <dbReference type="ARBA" id="ARBA00022679"/>
    </source>
</evidence>
<keyword evidence="7" id="KW-0460">Magnesium</keyword>
<feature type="transmembrane region" description="Helical" evidence="9">
    <location>
        <begin position="222"/>
        <end position="240"/>
    </location>
</feature>
<dbReference type="GO" id="GO:0005886">
    <property type="term" value="C:plasma membrane"/>
    <property type="evidence" value="ECO:0007669"/>
    <property type="project" value="UniProtKB-SubCell"/>
</dbReference>
<comment type="subcellular location">
    <subcellularLocation>
        <location evidence="1">Cell membrane</location>
        <topology evidence="1">Multi-pass membrane protein</topology>
    </subcellularLocation>
</comment>
<feature type="transmembrane region" description="Helical" evidence="9">
    <location>
        <begin position="165"/>
        <end position="185"/>
    </location>
</feature>
<evidence type="ECO:0000256" key="8">
    <source>
        <dbReference type="SAM" id="MobiDB-lite"/>
    </source>
</evidence>
<feature type="binding site" evidence="7">
    <location>
        <position position="160"/>
    </location>
    <ligand>
        <name>Mg(2+)</name>
        <dbReference type="ChEBI" id="CHEBI:18420"/>
    </ligand>
</feature>
<keyword evidence="11" id="KW-1185">Reference proteome</keyword>
<accession>A0A7I9VMI2</accession>
<dbReference type="CDD" id="cd06853">
    <property type="entry name" value="GT_WecA_like"/>
    <property type="match status" value="1"/>
</dbReference>
<protein>
    <recommendedName>
        <fullName evidence="12">Glycosyl transferase family 4</fullName>
    </recommendedName>
</protein>
<keyword evidence="3" id="KW-0808">Transferase</keyword>
<feature type="transmembrane region" description="Helical" evidence="9">
    <location>
        <begin position="325"/>
        <end position="346"/>
    </location>
</feature>
<feature type="transmembrane region" description="Helical" evidence="9">
    <location>
        <begin position="133"/>
        <end position="153"/>
    </location>
</feature>
<feature type="transmembrane region" description="Helical" evidence="9">
    <location>
        <begin position="110"/>
        <end position="127"/>
    </location>
</feature>
<dbReference type="RefSeq" id="WP_176065364.1">
    <property type="nucleotide sequence ID" value="NZ_BJTG01000005.1"/>
</dbReference>
<dbReference type="EMBL" id="BJTG01000005">
    <property type="protein sequence ID" value="GEJ57612.1"/>
    <property type="molecule type" value="Genomic_DNA"/>
</dbReference>
<feature type="transmembrane region" description="Helical" evidence="9">
    <location>
        <begin position="49"/>
        <end position="68"/>
    </location>
</feature>
<feature type="transmembrane region" description="Helical" evidence="9">
    <location>
        <begin position="191"/>
        <end position="210"/>
    </location>
</feature>
<name>A0A7I9VMI2_9BACT</name>
<evidence type="ECO:0008006" key="12">
    <source>
        <dbReference type="Google" id="ProtNLM"/>
    </source>
</evidence>
<feature type="transmembrane region" description="Helical" evidence="9">
    <location>
        <begin position="6"/>
        <end position="29"/>
    </location>
</feature>
<keyword evidence="5 9" id="KW-1133">Transmembrane helix</keyword>